<name>A0A916XH58_9SPHI</name>
<reference evidence="2" key="2">
    <citation type="submission" date="2020-09" db="EMBL/GenBank/DDBJ databases">
        <authorList>
            <person name="Sun Q."/>
            <person name="Zhou Y."/>
        </authorList>
    </citation>
    <scope>NUCLEOTIDE SEQUENCE</scope>
    <source>
        <strain evidence="2">CGMCC 1.15343</strain>
    </source>
</reference>
<evidence type="ECO:0000313" key="2">
    <source>
        <dbReference type="EMBL" id="GGC71538.1"/>
    </source>
</evidence>
<keyword evidence="1" id="KW-1133">Transmembrane helix</keyword>
<accession>A0A916XH58</accession>
<dbReference type="AlphaFoldDB" id="A0A916XH58"/>
<evidence type="ECO:0000256" key="1">
    <source>
        <dbReference type="SAM" id="Phobius"/>
    </source>
</evidence>
<proteinExistence type="predicted"/>
<feature type="transmembrane region" description="Helical" evidence="1">
    <location>
        <begin position="29"/>
        <end position="52"/>
    </location>
</feature>
<dbReference type="Proteomes" id="UP000651668">
    <property type="component" value="Unassembled WGS sequence"/>
</dbReference>
<sequence length="57" mass="6353">MKTGSVSVGYDVNKFFHLIKGLGLQLIKLVYNFALQINITNFIGTIILTILVQTNIL</sequence>
<reference evidence="2" key="1">
    <citation type="journal article" date="2014" name="Int. J. Syst. Evol. Microbiol.">
        <title>Complete genome sequence of Corynebacterium casei LMG S-19264T (=DSM 44701T), isolated from a smear-ripened cheese.</title>
        <authorList>
            <consortium name="US DOE Joint Genome Institute (JGI-PGF)"/>
            <person name="Walter F."/>
            <person name="Albersmeier A."/>
            <person name="Kalinowski J."/>
            <person name="Ruckert C."/>
        </authorList>
    </citation>
    <scope>NUCLEOTIDE SEQUENCE</scope>
    <source>
        <strain evidence="2">CGMCC 1.15343</strain>
    </source>
</reference>
<keyword evidence="1" id="KW-0812">Transmembrane</keyword>
<gene>
    <name evidence="2" type="ORF">GCM10011387_26320</name>
</gene>
<protein>
    <submittedName>
        <fullName evidence="2">Uncharacterized protein</fullName>
    </submittedName>
</protein>
<comment type="caution">
    <text evidence="2">The sequence shown here is derived from an EMBL/GenBank/DDBJ whole genome shotgun (WGS) entry which is preliminary data.</text>
</comment>
<evidence type="ECO:0000313" key="3">
    <source>
        <dbReference type="Proteomes" id="UP000651668"/>
    </source>
</evidence>
<keyword evidence="1" id="KW-0472">Membrane</keyword>
<keyword evidence="3" id="KW-1185">Reference proteome</keyword>
<dbReference type="EMBL" id="BMIL01000009">
    <property type="protein sequence ID" value="GGC71538.1"/>
    <property type="molecule type" value="Genomic_DNA"/>
</dbReference>
<organism evidence="2 3">
    <name type="scientific">Pedobacter quisquiliarum</name>
    <dbReference type="NCBI Taxonomy" id="1834438"/>
    <lineage>
        <taxon>Bacteria</taxon>
        <taxon>Pseudomonadati</taxon>
        <taxon>Bacteroidota</taxon>
        <taxon>Sphingobacteriia</taxon>
        <taxon>Sphingobacteriales</taxon>
        <taxon>Sphingobacteriaceae</taxon>
        <taxon>Pedobacter</taxon>
    </lineage>
</organism>